<dbReference type="InterPro" id="IPR027417">
    <property type="entry name" value="P-loop_NTPase"/>
</dbReference>
<protein>
    <recommendedName>
        <fullName evidence="1">ORC1/DEAH AAA+ ATPase domain-containing protein</fullName>
    </recommendedName>
</protein>
<comment type="caution">
    <text evidence="2">The sequence shown here is derived from an EMBL/GenBank/DDBJ whole genome shotgun (WGS) entry which is preliminary data.</text>
</comment>
<gene>
    <name evidence="2" type="ORF">HDF16_000124</name>
</gene>
<dbReference type="Pfam" id="PF13401">
    <property type="entry name" value="AAA_22"/>
    <property type="match status" value="1"/>
</dbReference>
<dbReference type="Gene3D" id="3.40.50.300">
    <property type="entry name" value="P-loop containing nucleotide triphosphate hydrolases"/>
    <property type="match status" value="1"/>
</dbReference>
<dbReference type="EMBL" id="JACHIP010000001">
    <property type="protein sequence ID" value="MBB5055455.1"/>
    <property type="molecule type" value="Genomic_DNA"/>
</dbReference>
<evidence type="ECO:0000259" key="1">
    <source>
        <dbReference type="Pfam" id="PF13401"/>
    </source>
</evidence>
<evidence type="ECO:0000313" key="2">
    <source>
        <dbReference type="EMBL" id="MBB5055455.1"/>
    </source>
</evidence>
<dbReference type="PANTHER" id="PTHR35894:SF1">
    <property type="entry name" value="PHOSPHORIBULOKINASE _ URIDINE KINASE FAMILY"/>
    <property type="match status" value="1"/>
</dbReference>
<dbReference type="RefSeq" id="WP_184213157.1">
    <property type="nucleotide sequence ID" value="NZ_JACHIP010000001.1"/>
</dbReference>
<name>A0A7W7Z8Y0_9BACT</name>
<dbReference type="Proteomes" id="UP000540989">
    <property type="component" value="Unassembled WGS sequence"/>
</dbReference>
<dbReference type="PANTHER" id="PTHR35894">
    <property type="entry name" value="GENERAL SECRETION PATHWAY PROTEIN A-RELATED"/>
    <property type="match status" value="1"/>
</dbReference>
<dbReference type="InterPro" id="IPR052026">
    <property type="entry name" value="ExeA_AAA_ATPase_DNA-bind"/>
</dbReference>
<dbReference type="GO" id="GO:0016887">
    <property type="term" value="F:ATP hydrolysis activity"/>
    <property type="evidence" value="ECO:0007669"/>
    <property type="project" value="InterPro"/>
</dbReference>
<dbReference type="SUPFAM" id="SSF52540">
    <property type="entry name" value="P-loop containing nucleoside triphosphate hydrolases"/>
    <property type="match status" value="1"/>
</dbReference>
<sequence>MRTTKVPRRAEPFIVTKEHRRFLEFANAVRKDRYIGLCYGPAGVGKTQSARRYAHWQTVEPLLTRWGPREETDKKVYATLAKSRVLFYTPDVGANFGTLRHQLDELVGRINVCIDQHTGKTMRALPWEYVELVILDEAERLNTIALDYLRDLFDRNDIGLILIGMPGIEKRMSRYPQLFSRVGFAHHYRPLLGDELSFVLTRHWQRLGLQLDGADFTDAQAIASIARITGGNFRLLRRLFLQIERVLQVNELKVITDDVVNAARSNLVIGVN</sequence>
<proteinExistence type="predicted"/>
<keyword evidence="3" id="KW-1185">Reference proteome</keyword>
<feature type="domain" description="ORC1/DEAH AAA+ ATPase" evidence="1">
    <location>
        <begin position="31"/>
        <end position="172"/>
    </location>
</feature>
<reference evidence="2 3" key="1">
    <citation type="submission" date="2020-08" db="EMBL/GenBank/DDBJ databases">
        <title>Genomic Encyclopedia of Type Strains, Phase IV (KMG-V): Genome sequencing to study the core and pangenomes of soil and plant-associated prokaryotes.</title>
        <authorList>
            <person name="Whitman W."/>
        </authorList>
    </citation>
    <scope>NUCLEOTIDE SEQUENCE [LARGE SCALE GENOMIC DNA]</scope>
    <source>
        <strain evidence="2 3">M8UP14</strain>
    </source>
</reference>
<dbReference type="AlphaFoldDB" id="A0A7W7Z8Y0"/>
<evidence type="ECO:0000313" key="3">
    <source>
        <dbReference type="Proteomes" id="UP000540989"/>
    </source>
</evidence>
<dbReference type="InterPro" id="IPR049945">
    <property type="entry name" value="AAA_22"/>
</dbReference>
<organism evidence="2 3">
    <name type="scientific">Granulicella aggregans</name>
    <dbReference type="NCBI Taxonomy" id="474949"/>
    <lineage>
        <taxon>Bacteria</taxon>
        <taxon>Pseudomonadati</taxon>
        <taxon>Acidobacteriota</taxon>
        <taxon>Terriglobia</taxon>
        <taxon>Terriglobales</taxon>
        <taxon>Acidobacteriaceae</taxon>
        <taxon>Granulicella</taxon>
    </lineage>
</organism>
<accession>A0A7W7Z8Y0</accession>